<dbReference type="InterPro" id="IPR031157">
    <property type="entry name" value="G_TR_CS"/>
</dbReference>
<evidence type="ECO:0000256" key="9">
    <source>
        <dbReference type="ARBA" id="ARBA00057626"/>
    </source>
</evidence>
<keyword evidence="2 12" id="KW-1003">Cell membrane</keyword>
<dbReference type="HAMAP" id="MF_00071">
    <property type="entry name" value="LepA"/>
    <property type="match status" value="1"/>
</dbReference>
<keyword evidence="4 12" id="KW-0378">Hydrolase</keyword>
<evidence type="ECO:0000256" key="12">
    <source>
        <dbReference type="HAMAP-Rule" id="MF_00071"/>
    </source>
</evidence>
<dbReference type="CDD" id="cd16260">
    <property type="entry name" value="EF4_III"/>
    <property type="match status" value="1"/>
</dbReference>
<keyword evidence="15" id="KW-1185">Reference proteome</keyword>
<evidence type="ECO:0000256" key="7">
    <source>
        <dbReference type="ARBA" id="ARBA00023136"/>
    </source>
</evidence>
<evidence type="ECO:0000256" key="10">
    <source>
        <dbReference type="ARBA" id="ARBA00061052"/>
    </source>
</evidence>
<keyword evidence="3 12" id="KW-0547">Nucleotide-binding</keyword>
<dbReference type="Gene3D" id="3.40.50.300">
    <property type="entry name" value="P-loop containing nucleotide triphosphate hydrolases"/>
    <property type="match status" value="1"/>
</dbReference>
<dbReference type="Gene3D" id="2.40.30.10">
    <property type="entry name" value="Translation factors"/>
    <property type="match status" value="1"/>
</dbReference>
<dbReference type="Pfam" id="PF00679">
    <property type="entry name" value="EFG_C"/>
    <property type="match status" value="1"/>
</dbReference>
<feature type="binding site" evidence="12">
    <location>
        <begin position="39"/>
        <end position="44"/>
    </location>
    <ligand>
        <name>GTP</name>
        <dbReference type="ChEBI" id="CHEBI:37565"/>
    </ligand>
</feature>
<evidence type="ECO:0000256" key="4">
    <source>
        <dbReference type="ARBA" id="ARBA00022801"/>
    </source>
</evidence>
<keyword evidence="6 12" id="KW-0342">GTP-binding</keyword>
<comment type="catalytic activity">
    <reaction evidence="8 12">
        <text>GTP + H2O = GDP + phosphate + H(+)</text>
        <dbReference type="Rhea" id="RHEA:19669"/>
        <dbReference type="ChEBI" id="CHEBI:15377"/>
        <dbReference type="ChEBI" id="CHEBI:15378"/>
        <dbReference type="ChEBI" id="CHEBI:37565"/>
        <dbReference type="ChEBI" id="CHEBI:43474"/>
        <dbReference type="ChEBI" id="CHEBI:58189"/>
        <dbReference type="EC" id="3.6.5.n1"/>
    </reaction>
</comment>
<dbReference type="GO" id="GO:0003746">
    <property type="term" value="F:translation elongation factor activity"/>
    <property type="evidence" value="ECO:0007669"/>
    <property type="project" value="UniProtKB-UniRule"/>
</dbReference>
<evidence type="ECO:0000256" key="5">
    <source>
        <dbReference type="ARBA" id="ARBA00022917"/>
    </source>
</evidence>
<dbReference type="FunFam" id="3.30.70.2570:FF:000001">
    <property type="entry name" value="Translation factor GUF1, mitochondrial"/>
    <property type="match status" value="1"/>
</dbReference>
<dbReference type="NCBIfam" id="TIGR01393">
    <property type="entry name" value="lepA"/>
    <property type="match status" value="1"/>
</dbReference>
<dbReference type="AlphaFoldDB" id="A0A327Y8Y2"/>
<evidence type="ECO:0000256" key="1">
    <source>
        <dbReference type="ARBA" id="ARBA00005454"/>
    </source>
</evidence>
<dbReference type="PRINTS" id="PR00315">
    <property type="entry name" value="ELONGATNFCT"/>
</dbReference>
<organism evidence="14 15">
    <name type="scientific">Salipiger aestuarii</name>
    <dbReference type="NCBI Taxonomy" id="568098"/>
    <lineage>
        <taxon>Bacteria</taxon>
        <taxon>Pseudomonadati</taxon>
        <taxon>Pseudomonadota</taxon>
        <taxon>Alphaproteobacteria</taxon>
        <taxon>Rhodobacterales</taxon>
        <taxon>Roseobacteraceae</taxon>
        <taxon>Salipiger</taxon>
    </lineage>
</organism>
<dbReference type="InterPro" id="IPR005225">
    <property type="entry name" value="Small_GTP-bd"/>
</dbReference>
<dbReference type="InterPro" id="IPR000795">
    <property type="entry name" value="T_Tr_GTP-bd_dom"/>
</dbReference>
<dbReference type="InterPro" id="IPR013842">
    <property type="entry name" value="LepA_CTD"/>
</dbReference>
<feature type="domain" description="Tr-type G" evidence="13">
    <location>
        <begin position="27"/>
        <end position="209"/>
    </location>
</feature>
<dbReference type="PANTHER" id="PTHR43512:SF4">
    <property type="entry name" value="TRANSLATION FACTOR GUF1 HOMOLOG, CHLOROPLASTIC"/>
    <property type="match status" value="1"/>
</dbReference>
<gene>
    <name evidence="12" type="primary">lepA</name>
    <name evidence="14" type="ORF">ATI53_101562</name>
</gene>
<dbReference type="Gene3D" id="3.30.70.240">
    <property type="match status" value="1"/>
</dbReference>
<sequence length="621" mass="69424">MQPTPPTTHLDRRSVPPHIPQIMTDLAHIRNFSIVAHIDHGKSTLADRLIQSTNTVTEREMKEQMLDAMDIERERGITIKANTVRIEYIAQDGETYVLNLIDTPGHVDFAYEVSRSMRAVEGSLLVVDSTQGVEAQTLANVYQAIDANHEIVPVLNKIDLPASEPERVKEQIEDVIGIDASEAMLVSAKSGIGIPETLEAIIKRLPAPKGDRDAPLKAMLVDSWYDAYLGVIVLVRIMDGVLKKGDNIKMMQTGAKYPVDRIGVFRPAMQTVDELGPGEIGFLTAQIKQVRDTKVGDTITHEKKGCETPLPGFKPSVPVVFCGLFPVDSAEFEDLRDAIEKLALNDASFSFEMETSAALGFGFRCGFLGLLHLEVVRDRLEREYDIELITTAPSVVYHLYMKDGEKIDLHNPADMPDMSSVDHIQEPRIKATILVPDEYLGDVLKLCQDRRGIQLDLTYAGPRAMVVYDLPLNEVVFDFYDRLKSVTKGYASFDYHLEGYREDNLVKMSVLVNDEPVDALSMMVHRDRAEMRGRAMCEKLKDLIPRHMFKIPIQAAIGGKVIARETLSALRKDVTAKCYGGDATRKKKLLEKQKAGKKKMRQFGKVDIPQEAFISALKMDS</sequence>
<dbReference type="GO" id="GO:0003924">
    <property type="term" value="F:GTPase activity"/>
    <property type="evidence" value="ECO:0007669"/>
    <property type="project" value="UniProtKB-UniRule"/>
</dbReference>
<dbReference type="Pfam" id="PF06421">
    <property type="entry name" value="LepA_C"/>
    <property type="match status" value="1"/>
</dbReference>
<dbReference type="InterPro" id="IPR000640">
    <property type="entry name" value="EFG_V-like"/>
</dbReference>
<dbReference type="Pfam" id="PF00009">
    <property type="entry name" value="GTP_EFTU"/>
    <property type="match status" value="1"/>
</dbReference>
<dbReference type="InterPro" id="IPR027417">
    <property type="entry name" value="P-loop_NTPase"/>
</dbReference>
<dbReference type="FunFam" id="2.40.30.10:FF:000015">
    <property type="entry name" value="Translation factor GUF1, mitochondrial"/>
    <property type="match status" value="1"/>
</dbReference>
<evidence type="ECO:0000256" key="8">
    <source>
        <dbReference type="ARBA" id="ARBA00050293"/>
    </source>
</evidence>
<dbReference type="Pfam" id="PF03144">
    <property type="entry name" value="GTP_EFTU_D2"/>
    <property type="match status" value="1"/>
</dbReference>
<dbReference type="Proteomes" id="UP000249165">
    <property type="component" value="Unassembled WGS sequence"/>
</dbReference>
<comment type="subcellular location">
    <subcellularLocation>
        <location evidence="12">Cell membrane</location>
        <topology evidence="12">Peripheral membrane protein</topology>
        <orientation evidence="12">Cytoplasmic side</orientation>
    </subcellularLocation>
</comment>
<dbReference type="NCBIfam" id="TIGR00231">
    <property type="entry name" value="small_GTP"/>
    <property type="match status" value="1"/>
</dbReference>
<dbReference type="GO" id="GO:0045727">
    <property type="term" value="P:positive regulation of translation"/>
    <property type="evidence" value="ECO:0007669"/>
    <property type="project" value="UniProtKB-UniRule"/>
</dbReference>
<comment type="similarity">
    <text evidence="10">Belongs to the GTP-binding elongation factor family. LepA subfamily.</text>
</comment>
<dbReference type="GO" id="GO:0043022">
    <property type="term" value="F:ribosome binding"/>
    <property type="evidence" value="ECO:0007669"/>
    <property type="project" value="UniProtKB-UniRule"/>
</dbReference>
<dbReference type="EMBL" id="QLMG01000015">
    <property type="protein sequence ID" value="RAK17264.1"/>
    <property type="molecule type" value="Genomic_DNA"/>
</dbReference>
<dbReference type="FunFam" id="3.30.70.240:FF:000007">
    <property type="entry name" value="Translation factor GUF1, mitochondrial"/>
    <property type="match status" value="1"/>
</dbReference>
<dbReference type="InterPro" id="IPR006297">
    <property type="entry name" value="EF-4"/>
</dbReference>
<comment type="function">
    <text evidence="9 12">Required for accurate and efficient protein synthesis under certain stress conditions. May act as a fidelity factor of the translation reaction, by catalyzing a one-codon backward translocation of tRNAs on improperly translocated ribosomes. Back-translocation proceeds from a post-translocation (POST) complex to a pre-translocation (PRE) complex, thus giving elongation factor G a second chance to translocate the tRNAs correctly. Binds to ribosomes in a GTP-dependent manner.</text>
</comment>
<evidence type="ECO:0000256" key="2">
    <source>
        <dbReference type="ARBA" id="ARBA00022475"/>
    </source>
</evidence>
<dbReference type="PANTHER" id="PTHR43512">
    <property type="entry name" value="TRANSLATION FACTOR GUF1-RELATED"/>
    <property type="match status" value="1"/>
</dbReference>
<evidence type="ECO:0000259" key="13">
    <source>
        <dbReference type="PROSITE" id="PS51722"/>
    </source>
</evidence>
<dbReference type="PROSITE" id="PS00301">
    <property type="entry name" value="G_TR_1"/>
    <property type="match status" value="1"/>
</dbReference>
<dbReference type="CDD" id="cd03699">
    <property type="entry name" value="EF4_II"/>
    <property type="match status" value="1"/>
</dbReference>
<dbReference type="SUPFAM" id="SSF54980">
    <property type="entry name" value="EF-G C-terminal domain-like"/>
    <property type="match status" value="2"/>
</dbReference>
<dbReference type="GO" id="GO:0005886">
    <property type="term" value="C:plasma membrane"/>
    <property type="evidence" value="ECO:0007669"/>
    <property type="project" value="UniProtKB-SubCell"/>
</dbReference>
<dbReference type="InterPro" id="IPR004161">
    <property type="entry name" value="EFTu-like_2"/>
</dbReference>
<dbReference type="InterPro" id="IPR038363">
    <property type="entry name" value="LepA_C_sf"/>
</dbReference>
<dbReference type="Gene3D" id="3.30.70.870">
    <property type="entry name" value="Elongation Factor G (Translational Gtpase), domain 3"/>
    <property type="match status" value="1"/>
</dbReference>
<dbReference type="GO" id="GO:0097216">
    <property type="term" value="F:guanosine tetraphosphate binding"/>
    <property type="evidence" value="ECO:0007669"/>
    <property type="project" value="UniProtKB-ARBA"/>
</dbReference>
<dbReference type="CDD" id="cd03709">
    <property type="entry name" value="lepA_C"/>
    <property type="match status" value="1"/>
</dbReference>
<accession>A0A327Y8Y2</accession>
<protein>
    <recommendedName>
        <fullName evidence="11 12">Elongation factor 4</fullName>
        <shortName evidence="12">EF-4</shortName>
        <ecNumber evidence="11 12">3.6.5.n1</ecNumber>
    </recommendedName>
    <alternativeName>
        <fullName evidence="12">Ribosomal back-translocase LepA</fullName>
    </alternativeName>
</protein>
<feature type="binding site" evidence="12">
    <location>
        <begin position="156"/>
        <end position="159"/>
    </location>
    <ligand>
        <name>GTP</name>
        <dbReference type="ChEBI" id="CHEBI:37565"/>
    </ligand>
</feature>
<dbReference type="InterPro" id="IPR035654">
    <property type="entry name" value="LepA_IV"/>
</dbReference>
<evidence type="ECO:0000256" key="6">
    <source>
        <dbReference type="ARBA" id="ARBA00023134"/>
    </source>
</evidence>
<evidence type="ECO:0000313" key="14">
    <source>
        <dbReference type="EMBL" id="RAK17264.1"/>
    </source>
</evidence>
<dbReference type="CDD" id="cd01890">
    <property type="entry name" value="LepA"/>
    <property type="match status" value="1"/>
</dbReference>
<evidence type="ECO:0000256" key="3">
    <source>
        <dbReference type="ARBA" id="ARBA00022741"/>
    </source>
</evidence>
<evidence type="ECO:0000256" key="11">
    <source>
        <dbReference type="ARBA" id="ARBA00066744"/>
    </source>
</evidence>
<reference evidence="14 15" key="1">
    <citation type="submission" date="2018-06" db="EMBL/GenBank/DDBJ databases">
        <title>Genomic Encyclopedia of Archaeal and Bacterial Type Strains, Phase II (KMG-II): from individual species to whole genera.</title>
        <authorList>
            <person name="Goeker M."/>
        </authorList>
    </citation>
    <scope>NUCLEOTIDE SEQUENCE [LARGE SCALE GENOMIC DNA]</scope>
    <source>
        <strain evidence="14 15">DSM 22011</strain>
    </source>
</reference>
<dbReference type="FunFam" id="3.40.50.300:FF:000078">
    <property type="entry name" value="Elongation factor 4"/>
    <property type="match status" value="1"/>
</dbReference>
<dbReference type="Gene3D" id="3.30.70.2570">
    <property type="entry name" value="Elongation factor 4, C-terminal domain"/>
    <property type="match status" value="1"/>
</dbReference>
<dbReference type="SUPFAM" id="SSF52540">
    <property type="entry name" value="P-loop containing nucleoside triphosphate hydrolases"/>
    <property type="match status" value="1"/>
</dbReference>
<name>A0A327Y8Y2_9RHOB</name>
<dbReference type="InterPro" id="IPR035647">
    <property type="entry name" value="EFG_III/V"/>
</dbReference>
<dbReference type="GO" id="GO:0005525">
    <property type="term" value="F:GTP binding"/>
    <property type="evidence" value="ECO:0007669"/>
    <property type="project" value="UniProtKB-UniRule"/>
</dbReference>
<proteinExistence type="inferred from homology"/>
<dbReference type="EC" id="3.6.5.n1" evidence="11 12"/>
<dbReference type="FunFam" id="3.30.70.870:FF:000004">
    <property type="entry name" value="Translation factor GUF1, mitochondrial"/>
    <property type="match status" value="1"/>
</dbReference>
<comment type="caution">
    <text evidence="14">The sequence shown here is derived from an EMBL/GenBank/DDBJ whole genome shotgun (WGS) entry which is preliminary data.</text>
</comment>
<dbReference type="PROSITE" id="PS51722">
    <property type="entry name" value="G_TR_2"/>
    <property type="match status" value="1"/>
</dbReference>
<keyword evidence="5 12" id="KW-0648">Protein biosynthesis</keyword>
<dbReference type="SMART" id="SM00838">
    <property type="entry name" value="EFG_C"/>
    <property type="match status" value="1"/>
</dbReference>
<evidence type="ECO:0000313" key="15">
    <source>
        <dbReference type="Proteomes" id="UP000249165"/>
    </source>
</evidence>
<keyword evidence="7 12" id="KW-0472">Membrane</keyword>
<comment type="similarity">
    <text evidence="1 12">Belongs to the TRAFAC class translation factor GTPase superfamily. Classic translation factor GTPase family. LepA subfamily.</text>
</comment>